<sequence>MLCGCVSGVAKGCERVNTFNVGDLKACKLLETSVVPKPIVRQQGSTSVSVTVERFFNQPPFDVLNPSRLTLLADFTTKEKAQCEDLPSIRAQKWGENHCVLRIRLSIPGVDHKTDDNYYYDDQTALESEFSMELFERADSVRFWVEVNVERNLELKQETVRFSSVLRSEAVLYNPVRSRPMLSATSEF</sequence>
<keyword evidence="2" id="KW-1185">Reference proteome</keyword>
<evidence type="ECO:0000313" key="1">
    <source>
        <dbReference type="EMBL" id="VDP47101.1"/>
    </source>
</evidence>
<proteinExistence type="predicted"/>
<protein>
    <submittedName>
        <fullName evidence="3">C2 domain-containing protein</fullName>
    </submittedName>
</protein>
<dbReference type="Proteomes" id="UP000050761">
    <property type="component" value="Unassembled WGS sequence"/>
</dbReference>
<reference evidence="1 2" key="1">
    <citation type="submission" date="2018-11" db="EMBL/GenBank/DDBJ databases">
        <authorList>
            <consortium name="Pathogen Informatics"/>
        </authorList>
    </citation>
    <scope>NUCLEOTIDE SEQUENCE [LARGE SCALE GENOMIC DNA]</scope>
</reference>
<dbReference type="WBParaSite" id="HPBE_0002475501-mRNA-1">
    <property type="protein sequence ID" value="HPBE_0002475501-mRNA-1"/>
    <property type="gene ID" value="HPBE_0002475501"/>
</dbReference>
<dbReference type="OrthoDB" id="5782430at2759"/>
<gene>
    <name evidence="1" type="ORF">HPBE_LOCUS24753</name>
</gene>
<dbReference type="EMBL" id="UZAH01036799">
    <property type="protein sequence ID" value="VDP47101.1"/>
    <property type="molecule type" value="Genomic_DNA"/>
</dbReference>
<accession>A0A3P8DT69</accession>
<accession>A0A183GPY5</accession>
<evidence type="ECO:0000313" key="2">
    <source>
        <dbReference type="Proteomes" id="UP000050761"/>
    </source>
</evidence>
<dbReference type="AlphaFoldDB" id="A0A183GPY5"/>
<reference evidence="3" key="2">
    <citation type="submission" date="2019-09" db="UniProtKB">
        <authorList>
            <consortium name="WormBaseParasite"/>
        </authorList>
    </citation>
    <scope>IDENTIFICATION</scope>
</reference>
<name>A0A183GPY5_HELPZ</name>
<evidence type="ECO:0000313" key="3">
    <source>
        <dbReference type="WBParaSite" id="HPBE_0002475501-mRNA-1"/>
    </source>
</evidence>
<organism evidence="2 3">
    <name type="scientific">Heligmosomoides polygyrus</name>
    <name type="common">Parasitic roundworm</name>
    <dbReference type="NCBI Taxonomy" id="6339"/>
    <lineage>
        <taxon>Eukaryota</taxon>
        <taxon>Metazoa</taxon>
        <taxon>Ecdysozoa</taxon>
        <taxon>Nematoda</taxon>
        <taxon>Chromadorea</taxon>
        <taxon>Rhabditida</taxon>
        <taxon>Rhabditina</taxon>
        <taxon>Rhabditomorpha</taxon>
        <taxon>Strongyloidea</taxon>
        <taxon>Heligmosomidae</taxon>
        <taxon>Heligmosomoides</taxon>
    </lineage>
</organism>